<comment type="similarity">
    <text evidence="1">Belongs to the NDK family.</text>
</comment>
<reference evidence="3" key="2">
    <citation type="submission" date="2025-09" db="UniProtKB">
        <authorList>
            <consortium name="Ensembl"/>
        </authorList>
    </citation>
    <scope>IDENTIFICATION</scope>
</reference>
<accession>A0A8C8HL87</accession>
<dbReference type="GeneTree" id="ENSGT00940000176030"/>
<dbReference type="SMART" id="SM00562">
    <property type="entry name" value="NDK"/>
    <property type="match status" value="1"/>
</dbReference>
<keyword evidence="4" id="KW-1185">Reference proteome</keyword>
<reference evidence="3" key="1">
    <citation type="submission" date="2025-08" db="UniProtKB">
        <authorList>
            <consortium name="Ensembl"/>
        </authorList>
    </citation>
    <scope>IDENTIFICATION</scope>
</reference>
<evidence type="ECO:0000256" key="1">
    <source>
        <dbReference type="PROSITE-ProRule" id="PRU00706"/>
    </source>
</evidence>
<evidence type="ECO:0000259" key="2">
    <source>
        <dbReference type="SMART" id="SM00562"/>
    </source>
</evidence>
<dbReference type="InterPro" id="IPR036850">
    <property type="entry name" value="NDK-like_dom_sf"/>
</dbReference>
<dbReference type="Proteomes" id="UP000694402">
    <property type="component" value="Unassembled WGS sequence"/>
</dbReference>
<proteinExistence type="inferred from homology"/>
<gene>
    <name evidence="3" type="primary">LOC112226061</name>
</gene>
<feature type="domain" description="Nucleoside diphosphate kinase-like" evidence="2">
    <location>
        <begin position="11"/>
        <end position="142"/>
    </location>
</feature>
<evidence type="ECO:0000313" key="3">
    <source>
        <dbReference type="Ensembl" id="ENSOTSP00005066798.1"/>
    </source>
</evidence>
<dbReference type="Pfam" id="PF00334">
    <property type="entry name" value="NDK"/>
    <property type="match status" value="1"/>
</dbReference>
<dbReference type="InterPro" id="IPR034907">
    <property type="entry name" value="NDK-like_dom"/>
</dbReference>
<organism evidence="3 4">
    <name type="scientific">Oncorhynchus tshawytscha</name>
    <name type="common">Chinook salmon</name>
    <name type="synonym">Salmo tshawytscha</name>
    <dbReference type="NCBI Taxonomy" id="74940"/>
    <lineage>
        <taxon>Eukaryota</taxon>
        <taxon>Metazoa</taxon>
        <taxon>Chordata</taxon>
        <taxon>Craniata</taxon>
        <taxon>Vertebrata</taxon>
        <taxon>Euteleostomi</taxon>
        <taxon>Actinopterygii</taxon>
        <taxon>Neopterygii</taxon>
        <taxon>Teleostei</taxon>
        <taxon>Protacanthopterygii</taxon>
        <taxon>Salmoniformes</taxon>
        <taxon>Salmonidae</taxon>
        <taxon>Salmoninae</taxon>
        <taxon>Oncorhynchus</taxon>
    </lineage>
</organism>
<dbReference type="Ensembl" id="ENSOTST00005072537.2">
    <property type="protein sequence ID" value="ENSOTSP00005066798.1"/>
    <property type="gene ID" value="ENSOTSG00005031849.2"/>
</dbReference>
<dbReference type="PANTHER" id="PTHR46135">
    <property type="entry name" value="NME/NM23 FAMILY MEMBER 8"/>
    <property type="match status" value="1"/>
</dbReference>
<dbReference type="PROSITE" id="PS51374">
    <property type="entry name" value="NDPK_LIKE"/>
    <property type="match status" value="1"/>
</dbReference>
<dbReference type="SUPFAM" id="SSF54919">
    <property type="entry name" value="Nucleoside diphosphate kinase, NDK"/>
    <property type="match status" value="1"/>
</dbReference>
<dbReference type="PANTHER" id="PTHR46135:SF4">
    <property type="entry name" value="DYNEIN AXONEMAL ASSEMBLY FACTOR 8"/>
    <property type="match status" value="1"/>
</dbReference>
<sequence length="210" mass="22396">LPPPRINVPLVTLCLFKPGVWSHALGKILSKVQRSGFTVVGLHVLVLDNSTAVSLASDPSAVEAHVQYLSSGPSLALCLQRENAVKRLLDVLGPEDPAQARAQDQFLWRADYSSDQLHSGIYGQSVAFAHAPYWATFQALPDNIDQSVTEWLRLALEQVDAVSTAVELCKRGCLCVGGSRALGPQCSLPNHLPAAAHQCTGPSPHPPGPA</sequence>
<comment type="caution">
    <text evidence="1">Lacks conserved residue(s) required for the propagation of feature annotation.</text>
</comment>
<protein>
    <recommendedName>
        <fullName evidence="2">Nucleoside diphosphate kinase-like domain-containing protein</fullName>
    </recommendedName>
</protein>
<name>A0A8C8HL87_ONCTS</name>
<evidence type="ECO:0000313" key="4">
    <source>
        <dbReference type="Proteomes" id="UP000694402"/>
    </source>
</evidence>
<dbReference type="AlphaFoldDB" id="A0A8C8HL87"/>
<dbReference type="InterPro" id="IPR051766">
    <property type="entry name" value="TXND_domain-containing"/>
</dbReference>
<dbReference type="Gene3D" id="3.30.70.141">
    <property type="entry name" value="Nucleoside diphosphate kinase-like domain"/>
    <property type="match status" value="1"/>
</dbReference>